<comment type="caution">
    <text evidence="1">The sequence shown here is derived from an EMBL/GenBank/DDBJ whole genome shotgun (WGS) entry which is preliminary data.</text>
</comment>
<reference evidence="1 2" key="1">
    <citation type="submission" date="2020-07" db="EMBL/GenBank/DDBJ databases">
        <title>Luteimonas sp. SJ-92.</title>
        <authorList>
            <person name="Huang X.-X."/>
            <person name="Xu L."/>
            <person name="Sun J.-Q."/>
        </authorList>
    </citation>
    <scope>NUCLEOTIDE SEQUENCE [LARGE SCALE GENOMIC DNA]</scope>
    <source>
        <strain evidence="1 2">SJ-92</strain>
    </source>
</reference>
<gene>
    <name evidence="1" type="ORF">H0E84_03945</name>
</gene>
<dbReference type="AlphaFoldDB" id="A0A853J9J1"/>
<dbReference type="Proteomes" id="UP000578091">
    <property type="component" value="Unassembled WGS sequence"/>
</dbReference>
<sequence>MQRRRRAGNAVRRQGPALGAVAALALLLALQLLLADRQRLAAEPQWRPLLSRVCGALGCTLPPWREPTAIALLHRDVRPHPALPGVLRVSATIRNDARWTQDWPQLRLRLTDVDGRSLGERHFLAHEYLAAAPAPGGMPRGQSATIRMDVLEPSPHTVAFDFEFH</sequence>
<evidence type="ECO:0000313" key="1">
    <source>
        <dbReference type="EMBL" id="NZA25525.1"/>
    </source>
</evidence>
<proteinExistence type="predicted"/>
<dbReference type="InterPro" id="IPR021834">
    <property type="entry name" value="DUF3426"/>
</dbReference>
<evidence type="ECO:0000313" key="2">
    <source>
        <dbReference type="Proteomes" id="UP000578091"/>
    </source>
</evidence>
<protein>
    <submittedName>
        <fullName evidence="1">DUF3426 domain-containing protein</fullName>
    </submittedName>
</protein>
<dbReference type="EMBL" id="JACCKA010000029">
    <property type="protein sequence ID" value="NZA25525.1"/>
    <property type="molecule type" value="Genomic_DNA"/>
</dbReference>
<organism evidence="1 2">
    <name type="scientific">Luteimonas salinisoli</name>
    <dbReference type="NCBI Taxonomy" id="2752307"/>
    <lineage>
        <taxon>Bacteria</taxon>
        <taxon>Pseudomonadati</taxon>
        <taxon>Pseudomonadota</taxon>
        <taxon>Gammaproteobacteria</taxon>
        <taxon>Lysobacterales</taxon>
        <taxon>Lysobacteraceae</taxon>
        <taxon>Luteimonas</taxon>
    </lineage>
</organism>
<accession>A0A853J9J1</accession>
<name>A0A853J9J1_9GAMM</name>
<keyword evidence="2" id="KW-1185">Reference proteome</keyword>
<dbReference type="Pfam" id="PF11906">
    <property type="entry name" value="DUF3426"/>
    <property type="match status" value="1"/>
</dbReference>